<dbReference type="PANTHER" id="PTHR45695:SF9">
    <property type="entry name" value="LEUCOKININ RECEPTOR"/>
    <property type="match status" value="1"/>
</dbReference>
<protein>
    <submittedName>
        <fullName evidence="11">G-protein coupled receptors family 1 profile domain-containing protein</fullName>
    </submittedName>
</protein>
<evidence type="ECO:0000256" key="5">
    <source>
        <dbReference type="ARBA" id="ARBA00023136"/>
    </source>
</evidence>
<dbReference type="SMART" id="SM01381">
    <property type="entry name" value="7TM_GPCR_Srsx"/>
    <property type="match status" value="1"/>
</dbReference>
<dbReference type="GO" id="GO:0004930">
    <property type="term" value="F:G protein-coupled receptor activity"/>
    <property type="evidence" value="ECO:0007669"/>
    <property type="project" value="UniProtKB-KW"/>
</dbReference>
<dbReference type="PROSITE" id="PS50262">
    <property type="entry name" value="G_PROTEIN_RECEP_F1_2"/>
    <property type="match status" value="1"/>
</dbReference>
<feature type="transmembrane region" description="Helical" evidence="8">
    <location>
        <begin position="206"/>
        <end position="225"/>
    </location>
</feature>
<dbReference type="InterPro" id="IPR017452">
    <property type="entry name" value="GPCR_Rhodpsn_7TM"/>
</dbReference>
<sequence length="366" mass="40754">MASQNIVFLQIDNMSAINETAYQVLVQKSLDTLNATKIASVGLILSGLLASVTNPLVMWTIWSQKSLHTGCFCLIAQLSFADWIVGVSYVATGFKRLIRLWFSIPEVNSQVICCLEMAPPYFGQSASLTVALVIGIERLIAVAFPMQFYTRSWSIANLLASIAWIWSMTETVFMFYGISSSKYIPNCNLVSSVTDAFYNFQNVESGALVIVITVVYALVVIEITLQLRTARKTNQTDQVVQMKKNLQVKTAQMLVVVASMYLILQAATRIGLALLANVSAEDRANYAPFIRMLMIINSGINFFIYFSMSTEFKTSFKKSLGWKVTLIASGQVTRQPPLRDIQRAERTFGGGVQTRNSSTRVQRFAQ</sequence>
<keyword evidence="6" id="KW-0675">Receptor</keyword>
<evidence type="ECO:0000256" key="6">
    <source>
        <dbReference type="ARBA" id="ARBA00023170"/>
    </source>
</evidence>
<dbReference type="AlphaFoldDB" id="A0A914WFM4"/>
<evidence type="ECO:0000313" key="10">
    <source>
        <dbReference type="Proteomes" id="UP000887566"/>
    </source>
</evidence>
<evidence type="ECO:0000256" key="2">
    <source>
        <dbReference type="ARBA" id="ARBA00022692"/>
    </source>
</evidence>
<organism evidence="10 11">
    <name type="scientific">Plectus sambesii</name>
    <dbReference type="NCBI Taxonomy" id="2011161"/>
    <lineage>
        <taxon>Eukaryota</taxon>
        <taxon>Metazoa</taxon>
        <taxon>Ecdysozoa</taxon>
        <taxon>Nematoda</taxon>
        <taxon>Chromadorea</taxon>
        <taxon>Plectida</taxon>
        <taxon>Plectina</taxon>
        <taxon>Plectoidea</taxon>
        <taxon>Plectidae</taxon>
        <taxon>Plectus</taxon>
    </lineage>
</organism>
<feature type="transmembrane region" description="Helical" evidence="8">
    <location>
        <begin position="71"/>
        <end position="91"/>
    </location>
</feature>
<feature type="transmembrane region" description="Helical" evidence="8">
    <location>
        <begin position="156"/>
        <end position="178"/>
    </location>
</feature>
<dbReference type="GO" id="GO:0005886">
    <property type="term" value="C:plasma membrane"/>
    <property type="evidence" value="ECO:0007669"/>
    <property type="project" value="TreeGrafter"/>
</dbReference>
<evidence type="ECO:0000313" key="11">
    <source>
        <dbReference type="WBParaSite" id="PSAMB.scaffold3775size16938.g22501.t1"/>
    </source>
</evidence>
<accession>A0A914WFM4</accession>
<dbReference type="CDD" id="cd00637">
    <property type="entry name" value="7tm_classA_rhodopsin-like"/>
    <property type="match status" value="1"/>
</dbReference>
<keyword evidence="4" id="KW-0297">G-protein coupled receptor</keyword>
<feature type="transmembrane region" description="Helical" evidence="8">
    <location>
        <begin position="38"/>
        <end position="59"/>
    </location>
</feature>
<dbReference type="Proteomes" id="UP000887566">
    <property type="component" value="Unplaced"/>
</dbReference>
<feature type="transmembrane region" description="Helical" evidence="8">
    <location>
        <begin position="288"/>
        <end position="308"/>
    </location>
</feature>
<evidence type="ECO:0000259" key="9">
    <source>
        <dbReference type="PROSITE" id="PS50262"/>
    </source>
</evidence>
<reference evidence="11" key="1">
    <citation type="submission" date="2022-11" db="UniProtKB">
        <authorList>
            <consortium name="WormBaseParasite"/>
        </authorList>
    </citation>
    <scope>IDENTIFICATION</scope>
</reference>
<feature type="transmembrane region" description="Helical" evidence="8">
    <location>
        <begin position="253"/>
        <end position="276"/>
    </location>
</feature>
<keyword evidence="7" id="KW-0807">Transducer</keyword>
<dbReference type="Gene3D" id="1.20.1070.10">
    <property type="entry name" value="Rhodopsin 7-helix transmembrane proteins"/>
    <property type="match status" value="1"/>
</dbReference>
<dbReference type="Pfam" id="PF10320">
    <property type="entry name" value="7TM_GPCR_Srsx"/>
    <property type="match status" value="1"/>
</dbReference>
<feature type="domain" description="G-protein coupled receptors family 1 profile" evidence="9">
    <location>
        <begin position="53"/>
        <end position="305"/>
    </location>
</feature>
<name>A0A914WFM4_9BILA</name>
<evidence type="ECO:0000256" key="3">
    <source>
        <dbReference type="ARBA" id="ARBA00022989"/>
    </source>
</evidence>
<evidence type="ECO:0000256" key="4">
    <source>
        <dbReference type="ARBA" id="ARBA00023040"/>
    </source>
</evidence>
<keyword evidence="10" id="KW-1185">Reference proteome</keyword>
<evidence type="ECO:0000256" key="1">
    <source>
        <dbReference type="ARBA" id="ARBA00004141"/>
    </source>
</evidence>
<dbReference type="WBParaSite" id="PSAMB.scaffold3775size16938.g22501.t1">
    <property type="protein sequence ID" value="PSAMB.scaffold3775size16938.g22501.t1"/>
    <property type="gene ID" value="PSAMB.scaffold3775size16938.g22501"/>
</dbReference>
<evidence type="ECO:0000256" key="7">
    <source>
        <dbReference type="ARBA" id="ARBA00023224"/>
    </source>
</evidence>
<dbReference type="SUPFAM" id="SSF81321">
    <property type="entry name" value="Family A G protein-coupled receptor-like"/>
    <property type="match status" value="1"/>
</dbReference>
<dbReference type="InterPro" id="IPR019424">
    <property type="entry name" value="7TM_GPCR_Srsx"/>
</dbReference>
<dbReference type="InterPro" id="IPR000276">
    <property type="entry name" value="GPCR_Rhodpsn"/>
</dbReference>
<evidence type="ECO:0000256" key="8">
    <source>
        <dbReference type="SAM" id="Phobius"/>
    </source>
</evidence>
<proteinExistence type="predicted"/>
<keyword evidence="5 8" id="KW-0472">Membrane</keyword>
<dbReference type="PANTHER" id="PTHR45695">
    <property type="entry name" value="LEUCOKININ RECEPTOR-RELATED"/>
    <property type="match status" value="1"/>
</dbReference>
<keyword evidence="3 8" id="KW-1133">Transmembrane helix</keyword>
<comment type="subcellular location">
    <subcellularLocation>
        <location evidence="1">Membrane</location>
        <topology evidence="1">Multi-pass membrane protein</topology>
    </subcellularLocation>
</comment>
<keyword evidence="2 8" id="KW-0812">Transmembrane</keyword>